<gene>
    <name evidence="2" type="ordered locus">BAV1316</name>
</gene>
<name>Q2L2W6_BORA1</name>
<evidence type="ECO:0000259" key="1">
    <source>
        <dbReference type="Pfam" id="PF04233"/>
    </source>
</evidence>
<dbReference type="RefSeq" id="WP_012416996.1">
    <property type="nucleotide sequence ID" value="NC_010645.1"/>
</dbReference>
<dbReference type="STRING" id="360910.BAV1316"/>
<organism evidence="2 3">
    <name type="scientific">Bordetella avium (strain 197N)</name>
    <dbReference type="NCBI Taxonomy" id="360910"/>
    <lineage>
        <taxon>Bacteria</taxon>
        <taxon>Pseudomonadati</taxon>
        <taxon>Pseudomonadota</taxon>
        <taxon>Betaproteobacteria</taxon>
        <taxon>Burkholderiales</taxon>
        <taxon>Alcaligenaceae</taxon>
        <taxon>Bordetella</taxon>
    </lineage>
</organism>
<evidence type="ECO:0000313" key="3">
    <source>
        <dbReference type="Proteomes" id="UP000001977"/>
    </source>
</evidence>
<dbReference type="Proteomes" id="UP000001977">
    <property type="component" value="Chromosome"/>
</dbReference>
<keyword evidence="3" id="KW-1185">Reference proteome</keyword>
<dbReference type="AlphaFoldDB" id="Q2L2W6"/>
<reference evidence="2 3" key="1">
    <citation type="journal article" date="2006" name="J. Bacteriol.">
        <title>Comparison of the genome sequence of the poultry pathogen Bordetella avium with those of B. bronchiseptica, B. pertussis, and B. parapertussis reveals extensive diversity in surface structures associated with host interaction.</title>
        <authorList>
            <person name="Sebaihia M."/>
            <person name="Preston A."/>
            <person name="Maskell D.J."/>
            <person name="Kuzmiak H."/>
            <person name="Connell T.D."/>
            <person name="King N.D."/>
            <person name="Orndorff P.E."/>
            <person name="Miyamoto D.M."/>
            <person name="Thomson N.R."/>
            <person name="Harris D."/>
            <person name="Goble A."/>
            <person name="Lord A."/>
            <person name="Murphy L."/>
            <person name="Quail M.A."/>
            <person name="Rutter S."/>
            <person name="Squares R."/>
            <person name="Squares S."/>
            <person name="Woodward J."/>
            <person name="Parkhill J."/>
            <person name="Temple L.M."/>
        </authorList>
    </citation>
    <scope>NUCLEOTIDE SEQUENCE [LARGE SCALE GENOMIC DNA]</scope>
    <source>
        <strain evidence="2 3">197N</strain>
    </source>
</reference>
<accession>Q2L2W6</accession>
<dbReference type="Pfam" id="PF04233">
    <property type="entry name" value="Phage_Mu_F"/>
    <property type="match status" value="1"/>
</dbReference>
<dbReference type="OrthoDB" id="9026638at2"/>
<dbReference type="InterPro" id="IPR006528">
    <property type="entry name" value="Phage_head_morphogenesis_dom"/>
</dbReference>
<dbReference type="NCBIfam" id="TIGR01641">
    <property type="entry name" value="phageSPP1_gp7"/>
    <property type="match status" value="1"/>
</dbReference>
<dbReference type="KEGG" id="bav:BAV1316"/>
<feature type="domain" description="Phage head morphogenesis" evidence="1">
    <location>
        <begin position="162"/>
        <end position="270"/>
    </location>
</feature>
<sequence length="282" mass="31759">MLTKRRQQWGQERQAQQFKGAALAHPLSAELQYRERMARLIAEMIEEYGRELKRLYAKNPEITQDASPTTYATRLLASLGKKWSREFGSRAGSIVDQFLGRVDRFAKQNLAASLREMSGGLTIKTPQMPADLAVKMQASTAENVSLIKSIPAKFHERMQGIVLRSIQSGGQGTATIFDEIQKLGRVTKNRARLIAVDQTRKVSTAINNERMKSAGVRKFEWIHSGGGFEPRSLHVEYDGQVFDMDNPPIIDKTTGERGMPGQLINCRCRMRPVIDFSGYLNE</sequence>
<protein>
    <submittedName>
        <fullName evidence="2">Phage head protein</fullName>
    </submittedName>
</protein>
<dbReference type="HOGENOM" id="CLU_079019_0_0_4"/>
<proteinExistence type="predicted"/>
<dbReference type="eggNOG" id="COG2369">
    <property type="taxonomic scope" value="Bacteria"/>
</dbReference>
<dbReference type="EMBL" id="AM167904">
    <property type="protein sequence ID" value="CAJ48923.1"/>
    <property type="molecule type" value="Genomic_DNA"/>
</dbReference>
<evidence type="ECO:0000313" key="2">
    <source>
        <dbReference type="EMBL" id="CAJ48923.1"/>
    </source>
</evidence>